<dbReference type="PROSITE" id="PS51674">
    <property type="entry name" value="4FE4S_WBL"/>
    <property type="match status" value="1"/>
</dbReference>
<keyword evidence="7" id="KW-0411">Iron-sulfur</keyword>
<sequence>MNWRHQATCRHYDPELWFSTDPNERATALAVCGQCPVIDECRRFADGHDRINGYPLQGIWGGRQYGVKGRPRKG</sequence>
<evidence type="ECO:0000256" key="9">
    <source>
        <dbReference type="ARBA" id="ARBA00023125"/>
    </source>
</evidence>
<comment type="subcellular location">
    <subcellularLocation>
        <location evidence="2">Cytoplasm</location>
    </subcellularLocation>
</comment>
<dbReference type="RefSeq" id="WP_150335853.1">
    <property type="nucleotide sequence ID" value="NZ_RZUG01000018.1"/>
</dbReference>
<dbReference type="InterPro" id="IPR003482">
    <property type="entry name" value="Whib"/>
</dbReference>
<organism evidence="13 14">
    <name type="scientific">Bifidobacterium reuteri</name>
    <dbReference type="NCBI Taxonomy" id="983706"/>
    <lineage>
        <taxon>Bacteria</taxon>
        <taxon>Bacillati</taxon>
        <taxon>Actinomycetota</taxon>
        <taxon>Actinomycetes</taxon>
        <taxon>Bifidobacteriales</taxon>
        <taxon>Bifidobacteriaceae</taxon>
        <taxon>Bifidobacterium</taxon>
    </lineage>
</organism>
<dbReference type="GO" id="GO:0003677">
    <property type="term" value="F:DNA binding"/>
    <property type="evidence" value="ECO:0007669"/>
    <property type="project" value="UniProtKB-KW"/>
</dbReference>
<evidence type="ECO:0000256" key="10">
    <source>
        <dbReference type="ARBA" id="ARBA00023157"/>
    </source>
</evidence>
<evidence type="ECO:0000313" key="14">
    <source>
        <dbReference type="Proteomes" id="UP000326251"/>
    </source>
</evidence>
<dbReference type="GO" id="GO:0051539">
    <property type="term" value="F:4 iron, 4 sulfur cluster binding"/>
    <property type="evidence" value="ECO:0007669"/>
    <property type="project" value="UniProtKB-KW"/>
</dbReference>
<evidence type="ECO:0000256" key="2">
    <source>
        <dbReference type="ARBA" id="ARBA00004496"/>
    </source>
</evidence>
<dbReference type="PANTHER" id="PTHR38839">
    <property type="entry name" value="TRANSCRIPTIONAL REGULATOR WHID-RELATED"/>
    <property type="match status" value="1"/>
</dbReference>
<keyword evidence="10" id="KW-1015">Disulfide bond</keyword>
<accession>A0A5J5E517</accession>
<keyword evidence="5" id="KW-0479">Metal-binding</keyword>
<name>A0A5J5E517_9BIFI</name>
<dbReference type="GO" id="GO:0045892">
    <property type="term" value="P:negative regulation of DNA-templated transcription"/>
    <property type="evidence" value="ECO:0007669"/>
    <property type="project" value="TreeGrafter"/>
</dbReference>
<comment type="similarity">
    <text evidence="3">Belongs to the WhiB family.</text>
</comment>
<comment type="cofactor">
    <cofactor evidence="1">
        <name>[4Fe-4S] cluster</name>
        <dbReference type="ChEBI" id="CHEBI:49883"/>
    </cofactor>
</comment>
<dbReference type="InterPro" id="IPR034768">
    <property type="entry name" value="4FE4S_WBL"/>
</dbReference>
<evidence type="ECO:0000256" key="4">
    <source>
        <dbReference type="ARBA" id="ARBA00022485"/>
    </source>
</evidence>
<protein>
    <submittedName>
        <fullName evidence="13">WhiB family transcriptional regulator</fullName>
    </submittedName>
</protein>
<dbReference type="AlphaFoldDB" id="A0A5J5E517"/>
<evidence type="ECO:0000256" key="6">
    <source>
        <dbReference type="ARBA" id="ARBA00023004"/>
    </source>
</evidence>
<evidence type="ECO:0000256" key="1">
    <source>
        <dbReference type="ARBA" id="ARBA00001966"/>
    </source>
</evidence>
<keyword evidence="11" id="KW-0804">Transcription</keyword>
<dbReference type="Proteomes" id="UP000326251">
    <property type="component" value="Unassembled WGS sequence"/>
</dbReference>
<proteinExistence type="inferred from homology"/>
<dbReference type="Pfam" id="PF02467">
    <property type="entry name" value="Whib"/>
    <property type="match status" value="1"/>
</dbReference>
<evidence type="ECO:0000256" key="8">
    <source>
        <dbReference type="ARBA" id="ARBA00023015"/>
    </source>
</evidence>
<feature type="domain" description="4Fe-4S Wbl-type" evidence="12">
    <location>
        <begin position="8"/>
        <end position="70"/>
    </location>
</feature>
<keyword evidence="6" id="KW-0408">Iron</keyword>
<keyword evidence="8" id="KW-0805">Transcription regulation</keyword>
<dbReference type="GO" id="GO:0047134">
    <property type="term" value="F:protein-disulfide reductase [NAD(P)H] activity"/>
    <property type="evidence" value="ECO:0007669"/>
    <property type="project" value="TreeGrafter"/>
</dbReference>
<evidence type="ECO:0000256" key="7">
    <source>
        <dbReference type="ARBA" id="ARBA00023014"/>
    </source>
</evidence>
<evidence type="ECO:0000313" key="13">
    <source>
        <dbReference type="EMBL" id="KAA8824236.1"/>
    </source>
</evidence>
<reference evidence="13 14" key="1">
    <citation type="journal article" date="2019" name="Syst. Appl. Microbiol.">
        <title>Characterization of Bifidobacterium species in feaces of the Egyptian fruit bat: Description of B. vespertilionis sp. nov. and B. rousetti sp. nov.</title>
        <authorList>
            <person name="Modesto M."/>
            <person name="Satti M."/>
            <person name="Watanabe K."/>
            <person name="Puglisi E."/>
            <person name="Morelli L."/>
            <person name="Huang C.-H."/>
            <person name="Liou J.-S."/>
            <person name="Miyashita M."/>
            <person name="Tamura T."/>
            <person name="Saito S."/>
            <person name="Mori K."/>
            <person name="Huang L."/>
            <person name="Sciavilla P."/>
            <person name="Sandri C."/>
            <person name="Spiezio C."/>
            <person name="Vitali F."/>
            <person name="Cavalieri D."/>
            <person name="Perpetuini G."/>
            <person name="Tofalo R."/>
            <person name="Bonetti A."/>
            <person name="Arita M."/>
            <person name="Mattarelli P."/>
        </authorList>
    </citation>
    <scope>NUCLEOTIDE SEQUENCE [LARGE SCALE GENOMIC DNA]</scope>
    <source>
        <strain evidence="13 14">RST19</strain>
    </source>
</reference>
<evidence type="ECO:0000259" key="12">
    <source>
        <dbReference type="PROSITE" id="PS51674"/>
    </source>
</evidence>
<gene>
    <name evidence="13" type="ORF">EMO92_08935</name>
</gene>
<dbReference type="EMBL" id="RZUG01000018">
    <property type="protein sequence ID" value="KAA8824236.1"/>
    <property type="molecule type" value="Genomic_DNA"/>
</dbReference>
<keyword evidence="4" id="KW-0004">4Fe-4S</keyword>
<dbReference type="PANTHER" id="PTHR38839:SF6">
    <property type="entry name" value="TRANSCRIPTIONAL REGULATOR WHIB1"/>
    <property type="match status" value="1"/>
</dbReference>
<dbReference type="GO" id="GO:0045454">
    <property type="term" value="P:cell redox homeostasis"/>
    <property type="evidence" value="ECO:0007669"/>
    <property type="project" value="TreeGrafter"/>
</dbReference>
<dbReference type="GO" id="GO:0046872">
    <property type="term" value="F:metal ion binding"/>
    <property type="evidence" value="ECO:0007669"/>
    <property type="project" value="UniProtKB-KW"/>
</dbReference>
<evidence type="ECO:0000256" key="5">
    <source>
        <dbReference type="ARBA" id="ARBA00022723"/>
    </source>
</evidence>
<evidence type="ECO:0000256" key="11">
    <source>
        <dbReference type="ARBA" id="ARBA00023163"/>
    </source>
</evidence>
<keyword evidence="9" id="KW-0238">DNA-binding</keyword>
<dbReference type="GO" id="GO:0005737">
    <property type="term" value="C:cytoplasm"/>
    <property type="evidence" value="ECO:0007669"/>
    <property type="project" value="UniProtKB-SubCell"/>
</dbReference>
<evidence type="ECO:0000256" key="3">
    <source>
        <dbReference type="ARBA" id="ARBA00006597"/>
    </source>
</evidence>
<comment type="caution">
    <text evidence="13">The sequence shown here is derived from an EMBL/GenBank/DDBJ whole genome shotgun (WGS) entry which is preliminary data.</text>
</comment>